<dbReference type="EMBL" id="JAUKWQ010000011">
    <property type="protein sequence ID" value="MDO1584951.1"/>
    <property type="molecule type" value="Genomic_DNA"/>
</dbReference>
<gene>
    <name evidence="3" type="ORF">Q2T52_22915</name>
</gene>
<reference evidence="3" key="1">
    <citation type="journal article" date="2015" name="Int. J. Syst. Evol. Microbiol.">
        <title>Rhizobium oryzicola sp. nov., potential plant-growth-promoting endophytic bacteria isolated from rice roots.</title>
        <authorList>
            <person name="Zhang X.X."/>
            <person name="Gao J.S."/>
            <person name="Cao Y.H."/>
            <person name="Sheirdil R.A."/>
            <person name="Wang X.C."/>
            <person name="Zhang L."/>
        </authorList>
    </citation>
    <scope>NUCLEOTIDE SEQUENCE</scope>
    <source>
        <strain evidence="3">05753</strain>
    </source>
</reference>
<protein>
    <submittedName>
        <fullName evidence="3">Alpha/beta hydrolase</fullName>
    </submittedName>
</protein>
<name>A0ABT8T2R1_9HYPH</name>
<sequence>MSEFHSKPPLHVIKGSELAVLDAGTQEFLDRGDGLIADYEGYRRRLAPEQMMSPADAGVDVEMIDPATSVSSSKPFRILRPAGASGSLPLLFYFHGCRWQKGEPHSHDRFLYEVCRRAHISIACIDDALADDLSLTDKLRTSEQIIASLLEERALTAGSRPLLIGGDGVGGYFAASLSLTWDRRHSHAPGVVLLVCPMIPGTEETSSRQQFADGPWLTARIIQQMLSSRFARQIDHSDAVLPALAGLRQLTNSPPVMIVTAENDPLRDEAETYGRNLMKAGIEVSLTRYIGTIHNFPVVDALADTAAARAAVGQIVNACMTSACR</sequence>
<reference evidence="3" key="2">
    <citation type="submission" date="2023-07" db="EMBL/GenBank/DDBJ databases">
        <authorList>
            <person name="Sun H."/>
        </authorList>
    </citation>
    <scope>NUCLEOTIDE SEQUENCE</scope>
    <source>
        <strain evidence="3">05753</strain>
    </source>
</reference>
<dbReference type="GO" id="GO:0016787">
    <property type="term" value="F:hydrolase activity"/>
    <property type="evidence" value="ECO:0007669"/>
    <property type="project" value="UniProtKB-KW"/>
</dbReference>
<comment type="caution">
    <text evidence="3">The sequence shown here is derived from an EMBL/GenBank/DDBJ whole genome shotgun (WGS) entry which is preliminary data.</text>
</comment>
<dbReference type="SUPFAM" id="SSF53474">
    <property type="entry name" value="alpha/beta-Hydrolases"/>
    <property type="match status" value="1"/>
</dbReference>
<keyword evidence="1 3" id="KW-0378">Hydrolase</keyword>
<organism evidence="3 4">
    <name type="scientific">Rhizobium oryzicola</name>
    <dbReference type="NCBI Taxonomy" id="1232668"/>
    <lineage>
        <taxon>Bacteria</taxon>
        <taxon>Pseudomonadati</taxon>
        <taxon>Pseudomonadota</taxon>
        <taxon>Alphaproteobacteria</taxon>
        <taxon>Hyphomicrobiales</taxon>
        <taxon>Rhizobiaceae</taxon>
        <taxon>Rhizobium/Agrobacterium group</taxon>
        <taxon>Rhizobium</taxon>
    </lineage>
</organism>
<evidence type="ECO:0000313" key="3">
    <source>
        <dbReference type="EMBL" id="MDO1584951.1"/>
    </source>
</evidence>
<dbReference type="InterPro" id="IPR029058">
    <property type="entry name" value="AB_hydrolase_fold"/>
</dbReference>
<dbReference type="InterPro" id="IPR013094">
    <property type="entry name" value="AB_hydrolase_3"/>
</dbReference>
<dbReference type="Proteomes" id="UP001169006">
    <property type="component" value="Unassembled WGS sequence"/>
</dbReference>
<dbReference type="RefSeq" id="WP_302079213.1">
    <property type="nucleotide sequence ID" value="NZ_JAUKWQ010000011.1"/>
</dbReference>
<evidence type="ECO:0000259" key="2">
    <source>
        <dbReference type="Pfam" id="PF07859"/>
    </source>
</evidence>
<feature type="domain" description="Alpha/beta hydrolase fold-3" evidence="2">
    <location>
        <begin position="91"/>
        <end position="296"/>
    </location>
</feature>
<dbReference type="InterPro" id="IPR050300">
    <property type="entry name" value="GDXG_lipolytic_enzyme"/>
</dbReference>
<dbReference type="PANTHER" id="PTHR48081">
    <property type="entry name" value="AB HYDROLASE SUPERFAMILY PROTEIN C4A8.06C"/>
    <property type="match status" value="1"/>
</dbReference>
<accession>A0ABT8T2R1</accession>
<dbReference type="Gene3D" id="3.40.50.1820">
    <property type="entry name" value="alpha/beta hydrolase"/>
    <property type="match status" value="1"/>
</dbReference>
<keyword evidence="4" id="KW-1185">Reference proteome</keyword>
<dbReference type="PANTHER" id="PTHR48081:SF8">
    <property type="entry name" value="ALPHA_BETA HYDROLASE FOLD-3 DOMAIN-CONTAINING PROTEIN-RELATED"/>
    <property type="match status" value="1"/>
</dbReference>
<dbReference type="Pfam" id="PF07859">
    <property type="entry name" value="Abhydrolase_3"/>
    <property type="match status" value="1"/>
</dbReference>
<proteinExistence type="predicted"/>
<evidence type="ECO:0000256" key="1">
    <source>
        <dbReference type="ARBA" id="ARBA00022801"/>
    </source>
</evidence>
<evidence type="ECO:0000313" key="4">
    <source>
        <dbReference type="Proteomes" id="UP001169006"/>
    </source>
</evidence>